<evidence type="ECO:0000256" key="2">
    <source>
        <dbReference type="ARBA" id="ARBA00023004"/>
    </source>
</evidence>
<name>A0A8T0IUR0_CERPU</name>
<keyword evidence="2 3" id="KW-0408">Iron</keyword>
<comment type="similarity">
    <text evidence="3">Belongs to the iron/ascorbate-dependent oxidoreductase family.</text>
</comment>
<dbReference type="InterPro" id="IPR027443">
    <property type="entry name" value="IPNS-like_sf"/>
</dbReference>
<dbReference type="GO" id="GO:0046872">
    <property type="term" value="F:metal ion binding"/>
    <property type="evidence" value="ECO:0007669"/>
    <property type="project" value="UniProtKB-KW"/>
</dbReference>
<dbReference type="InterPro" id="IPR044861">
    <property type="entry name" value="IPNS-like_FE2OG_OXY"/>
</dbReference>
<dbReference type="SUPFAM" id="SSF51197">
    <property type="entry name" value="Clavaminate synthase-like"/>
    <property type="match status" value="1"/>
</dbReference>
<evidence type="ECO:0000313" key="6">
    <source>
        <dbReference type="EMBL" id="KAG0586113.1"/>
    </source>
</evidence>
<keyword evidence="3" id="KW-0560">Oxidoreductase</keyword>
<dbReference type="PROSITE" id="PS51471">
    <property type="entry name" value="FE2OG_OXY"/>
    <property type="match status" value="1"/>
</dbReference>
<comment type="caution">
    <text evidence="6">The sequence shown here is derived from an EMBL/GenBank/DDBJ whole genome shotgun (WGS) entry which is preliminary data.</text>
</comment>
<feature type="domain" description="Fe2OG dioxygenase" evidence="5">
    <location>
        <begin position="180"/>
        <end position="280"/>
    </location>
</feature>
<proteinExistence type="inferred from homology"/>
<dbReference type="EMBL" id="CM026422">
    <property type="protein sequence ID" value="KAG0586113.1"/>
    <property type="molecule type" value="Genomic_DNA"/>
</dbReference>
<accession>A0A8T0IUR0</accession>
<reference evidence="6" key="1">
    <citation type="submission" date="2020-06" db="EMBL/GenBank/DDBJ databases">
        <title>WGS assembly of Ceratodon purpureus strain R40.</title>
        <authorList>
            <person name="Carey S.B."/>
            <person name="Jenkins J."/>
            <person name="Shu S."/>
            <person name="Lovell J.T."/>
            <person name="Sreedasyam A."/>
            <person name="Maumus F."/>
            <person name="Tiley G.P."/>
            <person name="Fernandez-Pozo N."/>
            <person name="Barry K."/>
            <person name="Chen C."/>
            <person name="Wang M."/>
            <person name="Lipzen A."/>
            <person name="Daum C."/>
            <person name="Saski C.A."/>
            <person name="Payton A.C."/>
            <person name="Mcbreen J.C."/>
            <person name="Conrad R.E."/>
            <person name="Kollar L.M."/>
            <person name="Olsson S."/>
            <person name="Huttunen S."/>
            <person name="Landis J.B."/>
            <person name="Wickett N.J."/>
            <person name="Johnson M.G."/>
            <person name="Rensing S.A."/>
            <person name="Grimwood J."/>
            <person name="Schmutz J."/>
            <person name="Mcdaniel S.F."/>
        </authorList>
    </citation>
    <scope>NUCLEOTIDE SEQUENCE</scope>
    <source>
        <strain evidence="6">R40</strain>
    </source>
</reference>
<keyword evidence="1 3" id="KW-0479">Metal-binding</keyword>
<evidence type="ECO:0000256" key="4">
    <source>
        <dbReference type="SAM" id="MobiDB-lite"/>
    </source>
</evidence>
<protein>
    <recommendedName>
        <fullName evidence="5">Fe2OG dioxygenase domain-containing protein</fullName>
    </recommendedName>
</protein>
<dbReference type="InterPro" id="IPR005123">
    <property type="entry name" value="Oxoglu/Fe-dep_dioxygenase_dom"/>
</dbReference>
<dbReference type="Gene3D" id="2.60.120.330">
    <property type="entry name" value="B-lactam Antibiotic, Isopenicillin N Synthase, Chain"/>
    <property type="match status" value="1"/>
</dbReference>
<dbReference type="InterPro" id="IPR050231">
    <property type="entry name" value="Iron_ascorbate_oxido_reductase"/>
</dbReference>
<evidence type="ECO:0000259" key="5">
    <source>
        <dbReference type="PROSITE" id="PS51471"/>
    </source>
</evidence>
<evidence type="ECO:0000313" key="7">
    <source>
        <dbReference type="Proteomes" id="UP000822688"/>
    </source>
</evidence>
<sequence>MEAKRLYQPQQNLSDRIPVIDLAALQDSHVDESERKRIIVDIANACKNWGAFQLVNHGIHQDVIENAREQARQVFELPSETRWKAKREQGSLSGYGNGPVIGDAVDDKIVSEAITFGYPQSEAAVIASKLWPNGNPGFGLSIDRYNADSHKLALTIMRLIVEGLQPRASLAHFQPYLTEQFGLLRINHYPVSNHPARDIGLPPHIDDTLLTIVHQGSDVEGLELIKDGEWVSVPPRRDALIVIVAAVCQVITNDTYKACLHRAVPNRNKTRLSMVYSAYPPVKITITAAPEFVSHTHPPLYKPFTWSEYLRGKVRHILHPLDGLQSEKKDADTQNPYAKSSGKGSEPLQDRGMRSEIRSY</sequence>
<dbReference type="GO" id="GO:0016491">
    <property type="term" value="F:oxidoreductase activity"/>
    <property type="evidence" value="ECO:0007669"/>
    <property type="project" value="UniProtKB-KW"/>
</dbReference>
<dbReference type="Proteomes" id="UP000822688">
    <property type="component" value="Chromosome 2"/>
</dbReference>
<evidence type="ECO:0000256" key="3">
    <source>
        <dbReference type="RuleBase" id="RU003682"/>
    </source>
</evidence>
<keyword evidence="7" id="KW-1185">Reference proteome</keyword>
<feature type="region of interest" description="Disordered" evidence="4">
    <location>
        <begin position="325"/>
        <end position="360"/>
    </location>
</feature>
<gene>
    <name evidence="6" type="ORF">KC19_2G065200</name>
</gene>
<dbReference type="Pfam" id="PF14226">
    <property type="entry name" value="DIOX_N"/>
    <property type="match status" value="1"/>
</dbReference>
<feature type="compositionally biased region" description="Basic and acidic residues" evidence="4">
    <location>
        <begin position="348"/>
        <end position="360"/>
    </location>
</feature>
<organism evidence="6 7">
    <name type="scientific">Ceratodon purpureus</name>
    <name type="common">Fire moss</name>
    <name type="synonym">Dicranum purpureum</name>
    <dbReference type="NCBI Taxonomy" id="3225"/>
    <lineage>
        <taxon>Eukaryota</taxon>
        <taxon>Viridiplantae</taxon>
        <taxon>Streptophyta</taxon>
        <taxon>Embryophyta</taxon>
        <taxon>Bryophyta</taxon>
        <taxon>Bryophytina</taxon>
        <taxon>Bryopsida</taxon>
        <taxon>Dicranidae</taxon>
        <taxon>Pseudoditrichales</taxon>
        <taxon>Ditrichaceae</taxon>
        <taxon>Ceratodon</taxon>
    </lineage>
</organism>
<evidence type="ECO:0000256" key="1">
    <source>
        <dbReference type="ARBA" id="ARBA00022723"/>
    </source>
</evidence>
<dbReference type="AlphaFoldDB" id="A0A8T0IUR0"/>
<dbReference type="Pfam" id="PF03171">
    <property type="entry name" value="2OG-FeII_Oxy"/>
    <property type="match status" value="1"/>
</dbReference>
<dbReference type="PANTHER" id="PTHR47990">
    <property type="entry name" value="2-OXOGLUTARATE (2OG) AND FE(II)-DEPENDENT OXYGENASE SUPERFAMILY PROTEIN-RELATED"/>
    <property type="match status" value="1"/>
</dbReference>
<dbReference type="InterPro" id="IPR026992">
    <property type="entry name" value="DIOX_N"/>
</dbReference>